<dbReference type="AlphaFoldDB" id="A0A7W4W3Q1"/>
<dbReference type="SUPFAM" id="SSF142338">
    <property type="entry name" value="CofD-like"/>
    <property type="match status" value="1"/>
</dbReference>
<gene>
    <name evidence="3" type="ORF">FHR99_000809</name>
</gene>
<organism evidence="3 4">
    <name type="scientific">Litorivivens lipolytica</name>
    <dbReference type="NCBI Taxonomy" id="1524264"/>
    <lineage>
        <taxon>Bacteria</taxon>
        <taxon>Pseudomonadati</taxon>
        <taxon>Pseudomonadota</taxon>
        <taxon>Gammaproteobacteria</taxon>
        <taxon>Litorivivens</taxon>
    </lineage>
</organism>
<evidence type="ECO:0000256" key="2">
    <source>
        <dbReference type="ARBA" id="ARBA00022842"/>
    </source>
</evidence>
<dbReference type="Proteomes" id="UP000537130">
    <property type="component" value="Unassembled WGS sequence"/>
</dbReference>
<dbReference type="PANTHER" id="PTHR43007">
    <property type="entry name" value="2-PHOSPHO-L-LACTATE TRANSFERASE"/>
    <property type="match status" value="1"/>
</dbReference>
<dbReference type="HAMAP" id="MF_01257">
    <property type="entry name" value="CofD"/>
    <property type="match status" value="1"/>
</dbReference>
<accession>A0A7W4W3Q1</accession>
<name>A0A7W4W3Q1_9GAMM</name>
<dbReference type="GO" id="GO:0000287">
    <property type="term" value="F:magnesium ion binding"/>
    <property type="evidence" value="ECO:0007669"/>
    <property type="project" value="InterPro"/>
</dbReference>
<dbReference type="EC" id="2.7.8.28" evidence="3"/>
<protein>
    <submittedName>
        <fullName evidence="3">LPPG:FO 2-phospho-L-lactate transferase</fullName>
        <ecNumber evidence="3">2.7.8.28</ecNumber>
    </submittedName>
</protein>
<dbReference type="InterPro" id="IPR038136">
    <property type="entry name" value="CofD-like_dom_sf"/>
</dbReference>
<dbReference type="CDD" id="cd07186">
    <property type="entry name" value="CofD_like"/>
    <property type="match status" value="1"/>
</dbReference>
<reference evidence="3 4" key="1">
    <citation type="submission" date="2020-08" db="EMBL/GenBank/DDBJ databases">
        <title>Genomic Encyclopedia of Type Strains, Phase III (KMG-III): the genomes of soil and plant-associated and newly described type strains.</title>
        <authorList>
            <person name="Whitman W."/>
        </authorList>
    </citation>
    <scope>NUCLEOTIDE SEQUENCE [LARGE SCALE GENOMIC DNA]</scope>
    <source>
        <strain evidence="3 4">CECT 8654</strain>
    </source>
</reference>
<evidence type="ECO:0000313" key="4">
    <source>
        <dbReference type="Proteomes" id="UP000537130"/>
    </source>
</evidence>
<dbReference type="Gene3D" id="1.10.8.240">
    <property type="entry name" value="CofD-like domain"/>
    <property type="match status" value="1"/>
</dbReference>
<keyword evidence="1 3" id="KW-0808">Transferase</keyword>
<dbReference type="EMBL" id="JACHWY010000001">
    <property type="protein sequence ID" value="MBB3046573.1"/>
    <property type="molecule type" value="Genomic_DNA"/>
</dbReference>
<proteinExistence type="inferred from homology"/>
<dbReference type="Gene3D" id="3.40.50.10680">
    <property type="entry name" value="CofD-like domains"/>
    <property type="match status" value="1"/>
</dbReference>
<dbReference type="InterPro" id="IPR010115">
    <property type="entry name" value="FbiA/CofD"/>
</dbReference>
<dbReference type="NCBIfam" id="TIGR01819">
    <property type="entry name" value="F420_cofD"/>
    <property type="match status" value="1"/>
</dbReference>
<keyword evidence="4" id="KW-1185">Reference proteome</keyword>
<dbReference type="Pfam" id="PF01933">
    <property type="entry name" value="CofD"/>
    <property type="match status" value="1"/>
</dbReference>
<evidence type="ECO:0000313" key="3">
    <source>
        <dbReference type="EMBL" id="MBB3046573.1"/>
    </source>
</evidence>
<dbReference type="GO" id="GO:0043743">
    <property type="term" value="F:LPPG:FO 2-phospho-L-lactate transferase activity"/>
    <property type="evidence" value="ECO:0007669"/>
    <property type="project" value="UniProtKB-EC"/>
</dbReference>
<dbReference type="PANTHER" id="PTHR43007:SF1">
    <property type="entry name" value="2-PHOSPHO-L-LACTATE TRANSFERASE"/>
    <property type="match status" value="1"/>
</dbReference>
<dbReference type="InterPro" id="IPR002882">
    <property type="entry name" value="CofD"/>
</dbReference>
<sequence length="315" mass="33774">MSALTGKVVALTGGVGGAKLARGLIECLAPDQLLIVANTGDDFNHLGLSISPDLDSVMYALADLNDPQRGWGLAGESWQAMDALQQLGGADWFKLGDRDIATHLQRSVRLREGASLSQVTRELCAALGIQHRLVPMTNDRVSTMITTEQGELAFQEYFVREQCAPAVSAFRFDGIELAQPLPELMDWLAAPDLEAIIVCPSNPFVSVDPILQLRGVRAAIQAATAPVVAVSPIVGGLAVKGPAAKMMKELNMPATATAVAQWYGELLDGLMIDVVDRELVDTIETKTRVLPTLMSDLESKVDLAQAAIDFARQLD</sequence>
<evidence type="ECO:0000256" key="1">
    <source>
        <dbReference type="ARBA" id="ARBA00022679"/>
    </source>
</evidence>
<keyword evidence="2" id="KW-0460">Magnesium</keyword>
<comment type="caution">
    <text evidence="3">The sequence shown here is derived from an EMBL/GenBank/DDBJ whole genome shotgun (WGS) entry which is preliminary data.</text>
</comment>
<dbReference type="RefSeq" id="WP_183409262.1">
    <property type="nucleotide sequence ID" value="NZ_JACHWY010000001.1"/>
</dbReference>